<sequence length="247" mass="26565">MARAKMSESPVDPTAWMVENEVSEFLLLHQKEVLYMCMLAYTFLHGSKVFAATANKNISASYKFVSMILACTGGGILVPLFINSIPVPMANDAYPIAIATSFVIHHYFPIVWEVVKMVPWVHAAIIIMYETVRAKVVLTFTLAANAAIAPSVFSVAIFGPIMCGAVSGCGGAFLPLNKGLDPIANGMQHPMMTALTGATLVHLFVNSSFSEGVANAKDKAHVHLALFFIFVGLVNGLGLTAKKTKKE</sequence>
<dbReference type="AlphaFoldDB" id="A0ABD3M9J8"/>
<evidence type="ECO:0000256" key="1">
    <source>
        <dbReference type="SAM" id="Phobius"/>
    </source>
</evidence>
<proteinExistence type="predicted"/>
<organism evidence="2 3">
    <name type="scientific">Discostella pseudostelligera</name>
    <dbReference type="NCBI Taxonomy" id="259834"/>
    <lineage>
        <taxon>Eukaryota</taxon>
        <taxon>Sar</taxon>
        <taxon>Stramenopiles</taxon>
        <taxon>Ochrophyta</taxon>
        <taxon>Bacillariophyta</taxon>
        <taxon>Coscinodiscophyceae</taxon>
        <taxon>Thalassiosirophycidae</taxon>
        <taxon>Stephanodiscales</taxon>
        <taxon>Stephanodiscaceae</taxon>
        <taxon>Discostella</taxon>
    </lineage>
</organism>
<name>A0ABD3M9J8_9STRA</name>
<comment type="caution">
    <text evidence="2">The sequence shown here is derived from an EMBL/GenBank/DDBJ whole genome shotgun (WGS) entry which is preliminary data.</text>
</comment>
<feature type="transmembrane region" description="Helical" evidence="1">
    <location>
        <begin position="94"/>
        <end position="115"/>
    </location>
</feature>
<gene>
    <name evidence="2" type="ORF">ACHAWU_000715</name>
</gene>
<keyword evidence="3" id="KW-1185">Reference proteome</keyword>
<feature type="transmembrane region" description="Helical" evidence="1">
    <location>
        <begin position="221"/>
        <end position="241"/>
    </location>
</feature>
<evidence type="ECO:0000313" key="3">
    <source>
        <dbReference type="Proteomes" id="UP001530293"/>
    </source>
</evidence>
<reference evidence="2 3" key="1">
    <citation type="submission" date="2024-10" db="EMBL/GenBank/DDBJ databases">
        <title>Updated reference genomes for cyclostephanoid diatoms.</title>
        <authorList>
            <person name="Roberts W.R."/>
            <person name="Alverson A.J."/>
        </authorList>
    </citation>
    <scope>NUCLEOTIDE SEQUENCE [LARGE SCALE GENOMIC DNA]</scope>
    <source>
        <strain evidence="2 3">AJA232-27</strain>
    </source>
</reference>
<feature type="transmembrane region" description="Helical" evidence="1">
    <location>
        <begin position="64"/>
        <end position="82"/>
    </location>
</feature>
<keyword evidence="1" id="KW-0472">Membrane</keyword>
<feature type="transmembrane region" description="Helical" evidence="1">
    <location>
        <begin position="136"/>
        <end position="153"/>
    </location>
</feature>
<keyword evidence="1" id="KW-1133">Transmembrane helix</keyword>
<protein>
    <submittedName>
        <fullName evidence="2">Uncharacterized protein</fullName>
    </submittedName>
</protein>
<keyword evidence="1" id="KW-0812">Transmembrane</keyword>
<evidence type="ECO:0000313" key="2">
    <source>
        <dbReference type="EMBL" id="KAL3759416.1"/>
    </source>
</evidence>
<accession>A0ABD3M9J8</accession>
<dbReference type="Proteomes" id="UP001530293">
    <property type="component" value="Unassembled WGS sequence"/>
</dbReference>
<dbReference type="EMBL" id="JALLBG020000200">
    <property type="protein sequence ID" value="KAL3759416.1"/>
    <property type="molecule type" value="Genomic_DNA"/>
</dbReference>